<dbReference type="Pfam" id="PF11231">
    <property type="entry name" value="DUF3034"/>
    <property type="match status" value="1"/>
</dbReference>
<name>A0A149V354_9PROT</name>
<dbReference type="EMBL" id="LHZZ01000599">
    <property type="protein sequence ID" value="KXV74576.1"/>
    <property type="molecule type" value="Genomic_DNA"/>
</dbReference>
<gene>
    <name evidence="2" type="ORF">AD953_11115</name>
</gene>
<dbReference type="Proteomes" id="UP000075538">
    <property type="component" value="Unassembled WGS sequence"/>
</dbReference>
<feature type="region of interest" description="Disordered" evidence="1">
    <location>
        <begin position="1"/>
        <end position="36"/>
    </location>
</feature>
<evidence type="ECO:0000256" key="1">
    <source>
        <dbReference type="SAM" id="MobiDB-lite"/>
    </source>
</evidence>
<evidence type="ECO:0000313" key="3">
    <source>
        <dbReference type="Proteomes" id="UP000075538"/>
    </source>
</evidence>
<dbReference type="AlphaFoldDB" id="A0A149V354"/>
<feature type="compositionally biased region" description="Polar residues" evidence="1">
    <location>
        <begin position="7"/>
        <end position="23"/>
    </location>
</feature>
<reference evidence="2 3" key="1">
    <citation type="submission" date="2015-06" db="EMBL/GenBank/DDBJ databases">
        <title>Improved classification and identification of acetic acid bacteria using matrix-assisted laser desorption/ionization time-of-flight mass spectrometry; Gluconobacter nephelii and Gluconobacter uchimurae are later heterotypic synonyms of Gluconobacter japonicus and Gluconobacter oxydans, respectively.</title>
        <authorList>
            <person name="Li L."/>
            <person name="Cleenwerck I."/>
            <person name="De Vuyst L."/>
            <person name="Vandamme P."/>
        </authorList>
    </citation>
    <scope>NUCLEOTIDE SEQUENCE [LARGE SCALE GENOMIC DNA]</scope>
    <source>
        <strain evidence="2 3">LMG 1604</strain>
    </source>
</reference>
<comment type="caution">
    <text evidence="2">The sequence shown here is derived from an EMBL/GenBank/DDBJ whole genome shotgun (WGS) entry which is preliminary data.</text>
</comment>
<protein>
    <submittedName>
        <fullName evidence="2">Uncharacterized protein</fullName>
    </submittedName>
</protein>
<dbReference type="InterPro" id="IPR021393">
    <property type="entry name" value="DUF3034"/>
</dbReference>
<dbReference type="PATRIC" id="fig|178901.15.peg.1676"/>
<accession>A0A149V354</accession>
<evidence type="ECO:0000313" key="2">
    <source>
        <dbReference type="EMBL" id="KXV74576.1"/>
    </source>
</evidence>
<sequence length="126" mass="13074">MTLAPGTAQSTASTDGTAQTSSAEAPDEPDTGLTFDKIFDGQRTLGTSGLSSLEGSSGGGIASWATIGGYGSKKSMGMAFHYSYVSLTNYTDQNVGAVMGFYDRVEISYSHNFFRTGSTGRKLGIG</sequence>
<feature type="non-terminal residue" evidence="2">
    <location>
        <position position="126"/>
    </location>
</feature>
<proteinExistence type="predicted"/>
<organism evidence="2 3">
    <name type="scientific">Acetobacter malorum</name>
    <dbReference type="NCBI Taxonomy" id="178901"/>
    <lineage>
        <taxon>Bacteria</taxon>
        <taxon>Pseudomonadati</taxon>
        <taxon>Pseudomonadota</taxon>
        <taxon>Alphaproteobacteria</taxon>
        <taxon>Acetobacterales</taxon>
        <taxon>Acetobacteraceae</taxon>
        <taxon>Acetobacter</taxon>
    </lineage>
</organism>